<dbReference type="Proteomes" id="UP000609879">
    <property type="component" value="Unassembled WGS sequence"/>
</dbReference>
<organism evidence="1 2">
    <name type="scientific">Paractinoplanes deccanensis</name>
    <dbReference type="NCBI Taxonomy" id="113561"/>
    <lineage>
        <taxon>Bacteria</taxon>
        <taxon>Bacillati</taxon>
        <taxon>Actinomycetota</taxon>
        <taxon>Actinomycetes</taxon>
        <taxon>Micromonosporales</taxon>
        <taxon>Micromonosporaceae</taxon>
        <taxon>Paractinoplanes</taxon>
    </lineage>
</organism>
<dbReference type="RefSeq" id="WP_203778097.1">
    <property type="nucleotide sequence ID" value="NZ_BAAABO010000040.1"/>
</dbReference>
<dbReference type="PANTHER" id="PTHR40053:SF1">
    <property type="entry name" value="SPORULATION-CONTROL PROTEIN SPO0M"/>
    <property type="match status" value="1"/>
</dbReference>
<protein>
    <submittedName>
        <fullName evidence="1">Sporulation protein</fullName>
    </submittedName>
</protein>
<comment type="caution">
    <text evidence="1">The sequence shown here is derived from an EMBL/GenBank/DDBJ whole genome shotgun (WGS) entry which is preliminary data.</text>
</comment>
<evidence type="ECO:0000313" key="2">
    <source>
        <dbReference type="Proteomes" id="UP000609879"/>
    </source>
</evidence>
<sequence>MFLKKMMNAFGLGGPTIDTVLDGPGQPGSPVTGSVELVGGGSSATVEHITLVLVAGDDTEIFRTMVSGPVPLGEDERKAIPFQIALPWEMPITISGAALGLRAEAEIDNATVKGDIGMLSVQPLPVQWRILEAFGTLGWALEDAGIQFTKVPFARPALPVQQVFALRPAPQYASEVGAIELIFNVTSQNVEVLVGSGQQGFPGRYDRYTVAHADADTVDWAPQVDGWVRQALEHRVTAIPLSRDHDDDSGPGIAGTVAGVVGGVAAGYVAGEVLDDLFDDDDDD</sequence>
<accession>A0ABQ3YLL6</accession>
<evidence type="ECO:0000313" key="1">
    <source>
        <dbReference type="EMBL" id="GID80893.1"/>
    </source>
</evidence>
<gene>
    <name evidence="1" type="ORF">Ade02nite_95340</name>
</gene>
<keyword evidence="2" id="KW-1185">Reference proteome</keyword>
<reference evidence="1 2" key="1">
    <citation type="submission" date="2021-01" db="EMBL/GenBank/DDBJ databases">
        <title>Whole genome shotgun sequence of Actinoplanes deccanensis NBRC 13994.</title>
        <authorList>
            <person name="Komaki H."/>
            <person name="Tamura T."/>
        </authorList>
    </citation>
    <scope>NUCLEOTIDE SEQUENCE [LARGE SCALE GENOMIC DNA]</scope>
    <source>
        <strain evidence="1 2">NBRC 13994</strain>
    </source>
</reference>
<dbReference type="PANTHER" id="PTHR40053">
    <property type="entry name" value="SPORULATION-CONTROL PROTEIN SPO0M"/>
    <property type="match status" value="1"/>
</dbReference>
<proteinExistence type="predicted"/>
<name>A0ABQ3YLL6_9ACTN</name>
<dbReference type="Pfam" id="PF07070">
    <property type="entry name" value="Spo0M"/>
    <property type="match status" value="1"/>
</dbReference>
<dbReference type="EMBL" id="BOMI01000210">
    <property type="protein sequence ID" value="GID80893.1"/>
    <property type="molecule type" value="Genomic_DNA"/>
</dbReference>
<dbReference type="InterPro" id="IPR009776">
    <property type="entry name" value="Spore_0_M"/>
</dbReference>